<name>A0A1H6ZBI8_9BACT</name>
<dbReference type="SUPFAM" id="SSF53448">
    <property type="entry name" value="Nucleotide-diphospho-sugar transferases"/>
    <property type="match status" value="1"/>
</dbReference>
<dbReference type="CDD" id="cd06433">
    <property type="entry name" value="GT_2_WfgS_like"/>
    <property type="match status" value="1"/>
</dbReference>
<dbReference type="Pfam" id="PF00535">
    <property type="entry name" value="Glycos_transf_2"/>
    <property type="match status" value="1"/>
</dbReference>
<dbReference type="Proteomes" id="UP000199403">
    <property type="component" value="Unassembled WGS sequence"/>
</dbReference>
<gene>
    <name evidence="2" type="ORF">SAMN05192553_104367</name>
</gene>
<dbReference type="GO" id="GO:0016740">
    <property type="term" value="F:transferase activity"/>
    <property type="evidence" value="ECO:0007669"/>
    <property type="project" value="UniProtKB-KW"/>
</dbReference>
<dbReference type="OrthoDB" id="9788101at2"/>
<dbReference type="PANTHER" id="PTHR43685:SF2">
    <property type="entry name" value="GLYCOSYLTRANSFERASE 2-LIKE DOMAIN-CONTAINING PROTEIN"/>
    <property type="match status" value="1"/>
</dbReference>
<feature type="domain" description="Glycosyltransferase 2-like" evidence="1">
    <location>
        <begin position="4"/>
        <end position="160"/>
    </location>
</feature>
<reference evidence="3" key="1">
    <citation type="submission" date="2016-10" db="EMBL/GenBank/DDBJ databases">
        <authorList>
            <person name="Varghese N."/>
            <person name="Submissions S."/>
        </authorList>
    </citation>
    <scope>NUCLEOTIDE SEQUENCE [LARGE SCALE GENOMIC DNA]</scope>
    <source>
        <strain evidence="3">IBRC-M 10761</strain>
    </source>
</reference>
<evidence type="ECO:0000313" key="2">
    <source>
        <dbReference type="EMBL" id="SEJ50809.1"/>
    </source>
</evidence>
<dbReference type="STRING" id="1416801.SAMN05192553_104367"/>
<dbReference type="RefSeq" id="WP_092175808.1">
    <property type="nucleotide sequence ID" value="NZ_FNZH01000004.1"/>
</dbReference>
<keyword evidence="3" id="KW-1185">Reference proteome</keyword>
<protein>
    <submittedName>
        <fullName evidence="2">Glycosyl transferase family 2</fullName>
    </submittedName>
</protein>
<sequence length="248" mass="28094">MKTSIITVTFNSANTLVDTFASVRNQDYPLIEYIVVDGGSTDGTLDLIQENSANISKWISEPDSGLYDAMNKGIRMATGDVIGLINSDDFYIDDRVVSDVMAIFQRRAELDAVHGELFYVDAENTDKVVRHWKTGEFTKGSFANGWHPAHPTLFLKRSVYEKYGSFNLDFKLAADFEFMCRIFEKHTINSAYLNRPLIKMRLGGATSKNLKNILAQNIECYRAFTTNGVPVSPFYTLKRILPKLKQYL</sequence>
<dbReference type="InterPro" id="IPR050834">
    <property type="entry name" value="Glycosyltransf_2"/>
</dbReference>
<dbReference type="PANTHER" id="PTHR43685">
    <property type="entry name" value="GLYCOSYLTRANSFERASE"/>
    <property type="match status" value="1"/>
</dbReference>
<dbReference type="AlphaFoldDB" id="A0A1H6ZBI8"/>
<dbReference type="InterPro" id="IPR001173">
    <property type="entry name" value="Glyco_trans_2-like"/>
</dbReference>
<dbReference type="InterPro" id="IPR029044">
    <property type="entry name" value="Nucleotide-diphossugar_trans"/>
</dbReference>
<accession>A0A1H6ZBI8</accession>
<evidence type="ECO:0000313" key="3">
    <source>
        <dbReference type="Proteomes" id="UP000199403"/>
    </source>
</evidence>
<dbReference type="EMBL" id="FNZH01000004">
    <property type="protein sequence ID" value="SEJ50809.1"/>
    <property type="molecule type" value="Genomic_DNA"/>
</dbReference>
<keyword evidence="2" id="KW-0808">Transferase</keyword>
<dbReference type="Gene3D" id="3.90.550.10">
    <property type="entry name" value="Spore Coat Polysaccharide Biosynthesis Protein SpsA, Chain A"/>
    <property type="match status" value="1"/>
</dbReference>
<evidence type="ECO:0000259" key="1">
    <source>
        <dbReference type="Pfam" id="PF00535"/>
    </source>
</evidence>
<organism evidence="2 3">
    <name type="scientific">Cyclobacterium xiamenense</name>
    <dbReference type="NCBI Taxonomy" id="1297121"/>
    <lineage>
        <taxon>Bacteria</taxon>
        <taxon>Pseudomonadati</taxon>
        <taxon>Bacteroidota</taxon>
        <taxon>Cytophagia</taxon>
        <taxon>Cytophagales</taxon>
        <taxon>Cyclobacteriaceae</taxon>
        <taxon>Cyclobacterium</taxon>
    </lineage>
</organism>
<proteinExistence type="predicted"/>